<sequence>MSFRRLFGVCASALAAGILTAGLIAMASAVSAPRQSALAPSGIGALREAAPPCFVGSTACADCHAAEPPAWLSSQHAHAMARA</sequence>
<feature type="chain" id="PRO_5002707930" evidence="1">
    <location>
        <begin position="22"/>
        <end position="83"/>
    </location>
</feature>
<proteinExistence type="predicted"/>
<evidence type="ECO:0000313" key="3">
    <source>
        <dbReference type="Proteomes" id="UP000002417"/>
    </source>
</evidence>
<dbReference type="KEGG" id="xau:Xaut_2940"/>
<keyword evidence="3" id="KW-1185">Reference proteome</keyword>
<evidence type="ECO:0000313" key="2">
    <source>
        <dbReference type="EMBL" id="ABS68176.1"/>
    </source>
</evidence>
<name>A7IJI3_XANP2</name>
<evidence type="ECO:0000256" key="1">
    <source>
        <dbReference type="SAM" id="SignalP"/>
    </source>
</evidence>
<dbReference type="EMBL" id="CP000781">
    <property type="protein sequence ID" value="ABS68176.1"/>
    <property type="molecule type" value="Genomic_DNA"/>
</dbReference>
<reference evidence="2 3" key="1">
    <citation type="submission" date="2007-07" db="EMBL/GenBank/DDBJ databases">
        <title>Complete sequence of chromosome of Xanthobacter autotrophicus Py2.</title>
        <authorList>
            <consortium name="US DOE Joint Genome Institute"/>
            <person name="Copeland A."/>
            <person name="Lucas S."/>
            <person name="Lapidus A."/>
            <person name="Barry K."/>
            <person name="Glavina del Rio T."/>
            <person name="Hammon N."/>
            <person name="Israni S."/>
            <person name="Dalin E."/>
            <person name="Tice H."/>
            <person name="Pitluck S."/>
            <person name="Sims D."/>
            <person name="Brettin T."/>
            <person name="Bruce D."/>
            <person name="Detter J.C."/>
            <person name="Han C."/>
            <person name="Tapia R."/>
            <person name="Brainard J."/>
            <person name="Schmutz J."/>
            <person name="Larimer F."/>
            <person name="Land M."/>
            <person name="Hauser L."/>
            <person name="Kyrpides N."/>
            <person name="Kim E."/>
            <person name="Ensigns S.A."/>
            <person name="Richardson P."/>
        </authorList>
    </citation>
    <scope>NUCLEOTIDE SEQUENCE [LARGE SCALE GENOMIC DNA]</scope>
    <source>
        <strain evidence="3">ATCC BAA-1158 / Py2</strain>
    </source>
</reference>
<keyword evidence="1" id="KW-0732">Signal</keyword>
<gene>
    <name evidence="2" type="ordered locus">Xaut_2940</name>
</gene>
<dbReference type="Proteomes" id="UP000002417">
    <property type="component" value="Chromosome"/>
</dbReference>
<dbReference type="AlphaFoldDB" id="A7IJI3"/>
<dbReference type="HOGENOM" id="CLU_2541758_0_0_5"/>
<organism evidence="2 3">
    <name type="scientific">Xanthobacter autotrophicus (strain ATCC BAA-1158 / Py2)</name>
    <dbReference type="NCBI Taxonomy" id="78245"/>
    <lineage>
        <taxon>Bacteria</taxon>
        <taxon>Pseudomonadati</taxon>
        <taxon>Pseudomonadota</taxon>
        <taxon>Alphaproteobacteria</taxon>
        <taxon>Hyphomicrobiales</taxon>
        <taxon>Xanthobacteraceae</taxon>
        <taxon>Xanthobacter</taxon>
    </lineage>
</organism>
<feature type="signal peptide" evidence="1">
    <location>
        <begin position="1"/>
        <end position="21"/>
    </location>
</feature>
<protein>
    <submittedName>
        <fullName evidence="2">Uncharacterized protein</fullName>
    </submittedName>
</protein>
<accession>A7IJI3</accession>
<dbReference type="eggNOG" id="COG1413">
    <property type="taxonomic scope" value="Bacteria"/>
</dbReference>